<sequence length="80" mass="9598">MDTLKYISFFLIFLNFSCSDNSKKHIKSEIWVSDWNNKSIPKTISLLSYDKNKSTITYKVNYIRIAYDTLNKNKYFEVIR</sequence>
<proteinExistence type="predicted"/>
<protein>
    <submittedName>
        <fullName evidence="1">Uncharacterized protein</fullName>
    </submittedName>
</protein>
<dbReference type="AlphaFoldDB" id="A0AAI8CJ51"/>
<evidence type="ECO:0000313" key="2">
    <source>
        <dbReference type="Proteomes" id="UP000304840"/>
    </source>
</evidence>
<dbReference type="EMBL" id="CP010992">
    <property type="protein sequence ID" value="AMO20939.1"/>
    <property type="molecule type" value="Genomic_DNA"/>
</dbReference>
<dbReference type="Proteomes" id="UP000304840">
    <property type="component" value="Chromosome"/>
</dbReference>
<name>A0AAI8CJ51_9FLAO</name>
<reference evidence="2" key="1">
    <citation type="submission" date="2016-03" db="EMBL/GenBank/DDBJ databases">
        <title>Flavobacterium columnare strain B185, complete genome.</title>
        <authorList>
            <person name="Sundberg L.-R."/>
            <person name="Papponen P."/>
            <person name="Laanto E."/>
        </authorList>
    </citation>
    <scope>NUCLEOTIDE SEQUENCE [LARGE SCALE GENOMIC DNA]</scope>
    <source>
        <strain evidence="2">B185</strain>
    </source>
</reference>
<gene>
    <name evidence="1" type="ORF">UN65_11900</name>
</gene>
<evidence type="ECO:0000313" key="1">
    <source>
        <dbReference type="EMBL" id="AMO20939.1"/>
    </source>
</evidence>
<reference evidence="1 2" key="2">
    <citation type="submission" date="2019-05" db="EMBL/GenBank/DDBJ databases">
        <authorList>
            <person name="Ravantti J.J."/>
        </authorList>
    </citation>
    <scope>NUCLEOTIDE SEQUENCE [LARGE SCALE GENOMIC DNA]</scope>
    <source>
        <strain evidence="1 2">B185</strain>
    </source>
</reference>
<dbReference type="RefSeq" id="WP_138425621.1">
    <property type="nucleotide sequence ID" value="NZ_CP010992.1"/>
</dbReference>
<organism evidence="1 2">
    <name type="scientific">Flavobacterium columnare</name>
    <dbReference type="NCBI Taxonomy" id="996"/>
    <lineage>
        <taxon>Bacteria</taxon>
        <taxon>Pseudomonadati</taxon>
        <taxon>Bacteroidota</taxon>
        <taxon>Flavobacteriia</taxon>
        <taxon>Flavobacteriales</taxon>
        <taxon>Flavobacteriaceae</taxon>
        <taxon>Flavobacterium</taxon>
    </lineage>
</organism>
<accession>A0AAI8CJ51</accession>